<comment type="cofactor">
    <cofactor evidence="1 8">
        <name>pyridoxal 5'-phosphate</name>
        <dbReference type="ChEBI" id="CHEBI:597326"/>
    </cofactor>
</comment>
<gene>
    <name evidence="10" type="ORF">F4148_11070</name>
</gene>
<sequence>MTTSGTTIAQNLDGASESAAPNRQGPELEAPSLSSQTQAVHAGEKRYISHDSLTVPIVQTSTYTFEDTASLINYMEEHMFWDVPEREEYGRYGNPTVRAAEAKLAALDGAEDALLLSSGMAAITTTLFILLSQGDHFVMTEDCYRRTRGFCNTFLTRFGITCTTVAPGDYDAIEAAIQPETRLIFSESPTNPFLRCVDYARLVDIAKRHGLRTIIDTTFATPCNVRPLEYGIDLAVHSVTKYLAGHNDLLAGCVTGSFDITTALRQSQGILGAVVDPHCAYLILRGIKTLGLRMRQHNESALRIARYLEDHPRIRRVWYPGLASHPDHEVATRTMSGFGGVISFEVEADGPTTSRFIDACHIPRIGPSLGGVESLIEQPAIVSYFDTAPEVRLALGITGELVRLSVGIEDTDDLLADFEQALAAM</sequence>
<evidence type="ECO:0000256" key="6">
    <source>
        <dbReference type="ARBA" id="ARBA00052699"/>
    </source>
</evidence>
<evidence type="ECO:0000256" key="9">
    <source>
        <dbReference type="SAM" id="MobiDB-lite"/>
    </source>
</evidence>
<comment type="catalytic activity">
    <reaction evidence="5">
        <text>L-homocysteine + H2O = 2-oxobutanoate + hydrogen sulfide + NH4(+) + H(+)</text>
        <dbReference type="Rhea" id="RHEA:14501"/>
        <dbReference type="ChEBI" id="CHEBI:15377"/>
        <dbReference type="ChEBI" id="CHEBI:15378"/>
        <dbReference type="ChEBI" id="CHEBI:16763"/>
        <dbReference type="ChEBI" id="CHEBI:28938"/>
        <dbReference type="ChEBI" id="CHEBI:29919"/>
        <dbReference type="ChEBI" id="CHEBI:58199"/>
        <dbReference type="EC" id="4.4.1.2"/>
    </reaction>
    <physiologicalReaction direction="left-to-right" evidence="5">
        <dbReference type="Rhea" id="RHEA:14502"/>
    </physiologicalReaction>
</comment>
<dbReference type="InterPro" id="IPR000277">
    <property type="entry name" value="Cys/Met-Metab_PyrdxlP-dep_enz"/>
</dbReference>
<comment type="catalytic activity">
    <reaction evidence="6">
        <text>L-methionine + H2O = methanethiol + 2-oxobutanoate + NH4(+)</text>
        <dbReference type="Rhea" id="RHEA:23800"/>
        <dbReference type="ChEBI" id="CHEBI:15377"/>
        <dbReference type="ChEBI" id="CHEBI:16007"/>
        <dbReference type="ChEBI" id="CHEBI:16763"/>
        <dbReference type="ChEBI" id="CHEBI:28938"/>
        <dbReference type="ChEBI" id="CHEBI:57844"/>
        <dbReference type="EC" id="4.4.1.11"/>
    </reaction>
    <physiologicalReaction direction="left-to-right" evidence="6">
        <dbReference type="Rhea" id="RHEA:23801"/>
    </physiologicalReaction>
</comment>
<organism evidence="10">
    <name type="scientific">Caldilineaceae bacterium SB0675_bin_29</name>
    <dbReference type="NCBI Taxonomy" id="2605266"/>
    <lineage>
        <taxon>Bacteria</taxon>
        <taxon>Bacillati</taxon>
        <taxon>Chloroflexota</taxon>
        <taxon>Caldilineae</taxon>
        <taxon>Caldilineales</taxon>
        <taxon>Caldilineaceae</taxon>
    </lineage>
</organism>
<evidence type="ECO:0000256" key="2">
    <source>
        <dbReference type="ARBA" id="ARBA00022898"/>
    </source>
</evidence>
<dbReference type="GO" id="GO:0018826">
    <property type="term" value="F:methionine gamma-lyase activity"/>
    <property type="evidence" value="ECO:0007669"/>
    <property type="project" value="UniProtKB-EC"/>
</dbReference>
<dbReference type="FunFam" id="3.40.640.10:FF:000046">
    <property type="entry name" value="Cystathionine gamma-lyase"/>
    <property type="match status" value="1"/>
</dbReference>
<dbReference type="PANTHER" id="PTHR43379">
    <property type="entry name" value="CYSTATHIONINE GAMMA-SYNTHASE"/>
    <property type="match status" value="1"/>
</dbReference>
<dbReference type="CDD" id="cd00614">
    <property type="entry name" value="CGS_like"/>
    <property type="match status" value="1"/>
</dbReference>
<dbReference type="GO" id="GO:0047982">
    <property type="term" value="F:homocysteine desulfhydrase activity"/>
    <property type="evidence" value="ECO:0007669"/>
    <property type="project" value="UniProtKB-EC"/>
</dbReference>
<dbReference type="GO" id="GO:0009086">
    <property type="term" value="P:methionine biosynthetic process"/>
    <property type="evidence" value="ECO:0007669"/>
    <property type="project" value="InterPro"/>
</dbReference>
<comment type="caution">
    <text evidence="10">The sequence shown here is derived from an EMBL/GenBank/DDBJ whole genome shotgun (WGS) entry which is preliminary data.</text>
</comment>
<evidence type="ECO:0000256" key="7">
    <source>
        <dbReference type="PIRSR" id="PIRSR001434-2"/>
    </source>
</evidence>
<dbReference type="EMBL" id="VYDA01000400">
    <property type="protein sequence ID" value="MYH62262.1"/>
    <property type="molecule type" value="Genomic_DNA"/>
</dbReference>
<protein>
    <recommendedName>
        <fullName evidence="3">homocysteine desulfhydrase</fullName>
        <ecNumber evidence="3">4.4.1.2</ecNumber>
    </recommendedName>
    <alternativeName>
        <fullName evidence="4">Homocysteine desulfhydrase</fullName>
    </alternativeName>
</protein>
<dbReference type="InterPro" id="IPR015422">
    <property type="entry name" value="PyrdxlP-dep_Trfase_small"/>
</dbReference>
<comment type="similarity">
    <text evidence="8">Belongs to the trans-sulfuration enzymes family.</text>
</comment>
<evidence type="ECO:0000313" key="10">
    <source>
        <dbReference type="EMBL" id="MYH62262.1"/>
    </source>
</evidence>
<dbReference type="SUPFAM" id="SSF53383">
    <property type="entry name" value="PLP-dependent transferases"/>
    <property type="match status" value="1"/>
</dbReference>
<evidence type="ECO:0000256" key="4">
    <source>
        <dbReference type="ARBA" id="ARBA00047199"/>
    </source>
</evidence>
<name>A0A6B1FXG6_9CHLR</name>
<dbReference type="Gene3D" id="3.40.640.10">
    <property type="entry name" value="Type I PLP-dependent aspartate aminotransferase-like (Major domain)"/>
    <property type="match status" value="1"/>
</dbReference>
<dbReference type="EC" id="4.4.1.2" evidence="3"/>
<feature type="modified residue" description="N6-(pyridoxal phosphate)lysine" evidence="7">
    <location>
        <position position="241"/>
    </location>
</feature>
<proteinExistence type="inferred from homology"/>
<evidence type="ECO:0000256" key="3">
    <source>
        <dbReference type="ARBA" id="ARBA00047175"/>
    </source>
</evidence>
<feature type="compositionally biased region" description="Polar residues" evidence="9">
    <location>
        <begin position="1"/>
        <end position="10"/>
    </location>
</feature>
<keyword evidence="10" id="KW-0032">Aminotransferase</keyword>
<dbReference type="GO" id="GO:0008483">
    <property type="term" value="F:transaminase activity"/>
    <property type="evidence" value="ECO:0007669"/>
    <property type="project" value="UniProtKB-KW"/>
</dbReference>
<dbReference type="InterPro" id="IPR015424">
    <property type="entry name" value="PyrdxlP-dep_Trfase"/>
</dbReference>
<dbReference type="InterPro" id="IPR015421">
    <property type="entry name" value="PyrdxlP-dep_Trfase_major"/>
</dbReference>
<dbReference type="Gene3D" id="3.90.1150.10">
    <property type="entry name" value="Aspartate Aminotransferase, domain 1"/>
    <property type="match status" value="1"/>
</dbReference>
<dbReference type="GO" id="GO:0030170">
    <property type="term" value="F:pyridoxal phosphate binding"/>
    <property type="evidence" value="ECO:0007669"/>
    <property type="project" value="InterPro"/>
</dbReference>
<keyword evidence="2 7" id="KW-0663">Pyridoxal phosphate</keyword>
<dbReference type="AlphaFoldDB" id="A0A6B1FXG6"/>
<dbReference type="PIRSF" id="PIRSF001434">
    <property type="entry name" value="CGS"/>
    <property type="match status" value="1"/>
</dbReference>
<dbReference type="GO" id="GO:0019346">
    <property type="term" value="P:transsulfuration"/>
    <property type="evidence" value="ECO:0007669"/>
    <property type="project" value="InterPro"/>
</dbReference>
<dbReference type="GO" id="GO:0003962">
    <property type="term" value="F:cystathionine gamma-synthase activity"/>
    <property type="evidence" value="ECO:0007669"/>
    <property type="project" value="InterPro"/>
</dbReference>
<feature type="region of interest" description="Disordered" evidence="9">
    <location>
        <begin position="1"/>
        <end position="41"/>
    </location>
</feature>
<evidence type="ECO:0000256" key="1">
    <source>
        <dbReference type="ARBA" id="ARBA00001933"/>
    </source>
</evidence>
<dbReference type="PANTHER" id="PTHR43379:SF1">
    <property type="entry name" value="CYSTATHIONINE GAMMA-SYNTHASE 1, CHLOROPLASTIC-RELATED"/>
    <property type="match status" value="1"/>
</dbReference>
<evidence type="ECO:0000256" key="8">
    <source>
        <dbReference type="RuleBase" id="RU362118"/>
    </source>
</evidence>
<dbReference type="FunFam" id="3.90.1150.10:FF:000033">
    <property type="entry name" value="Cystathionine gamma-synthase"/>
    <property type="match status" value="1"/>
</dbReference>
<accession>A0A6B1FXG6</accession>
<dbReference type="Pfam" id="PF01053">
    <property type="entry name" value="Cys_Met_Meta_PP"/>
    <property type="match status" value="1"/>
</dbReference>
<keyword evidence="10" id="KW-0808">Transferase</keyword>
<evidence type="ECO:0000256" key="5">
    <source>
        <dbReference type="ARBA" id="ARBA00048780"/>
    </source>
</evidence>
<reference evidence="10" key="1">
    <citation type="submission" date="2019-09" db="EMBL/GenBank/DDBJ databases">
        <title>Characterisation of the sponge microbiome using genome-centric metagenomics.</title>
        <authorList>
            <person name="Engelberts J.P."/>
            <person name="Robbins S.J."/>
            <person name="De Goeij J.M."/>
            <person name="Aranda M."/>
            <person name="Bell S.C."/>
            <person name="Webster N.S."/>
        </authorList>
    </citation>
    <scope>NUCLEOTIDE SEQUENCE</scope>
    <source>
        <strain evidence="10">SB0675_bin_29</strain>
    </source>
</reference>
<dbReference type="InterPro" id="IPR044639">
    <property type="entry name" value="CGS1/2"/>
</dbReference>